<comment type="caution">
    <text evidence="1">The sequence shown here is derived from an EMBL/GenBank/DDBJ whole genome shotgun (WGS) entry which is preliminary data.</text>
</comment>
<reference evidence="1 2" key="1">
    <citation type="submission" date="2015-12" db="EMBL/GenBank/DDBJ databases">
        <title>The genome of Folsomia candida.</title>
        <authorList>
            <person name="Faddeeva A."/>
            <person name="Derks M.F."/>
            <person name="Anvar Y."/>
            <person name="Smit S."/>
            <person name="Van Straalen N."/>
            <person name="Roelofs D."/>
        </authorList>
    </citation>
    <scope>NUCLEOTIDE SEQUENCE [LARGE SCALE GENOMIC DNA]</scope>
    <source>
        <strain evidence="1 2">VU population</strain>
        <tissue evidence="1">Whole body</tissue>
    </source>
</reference>
<evidence type="ECO:0000313" key="1">
    <source>
        <dbReference type="EMBL" id="OXA60561.1"/>
    </source>
</evidence>
<gene>
    <name evidence="1" type="ORF">Fcan01_05140</name>
</gene>
<dbReference type="Gene3D" id="3.40.50.300">
    <property type="entry name" value="P-loop containing nucleotide triphosphate hydrolases"/>
    <property type="match status" value="1"/>
</dbReference>
<organism evidence="1 2">
    <name type="scientific">Folsomia candida</name>
    <name type="common">Springtail</name>
    <dbReference type="NCBI Taxonomy" id="158441"/>
    <lineage>
        <taxon>Eukaryota</taxon>
        <taxon>Metazoa</taxon>
        <taxon>Ecdysozoa</taxon>
        <taxon>Arthropoda</taxon>
        <taxon>Hexapoda</taxon>
        <taxon>Collembola</taxon>
        <taxon>Entomobryomorpha</taxon>
        <taxon>Isotomoidea</taxon>
        <taxon>Isotomidae</taxon>
        <taxon>Proisotominae</taxon>
        <taxon>Folsomia</taxon>
    </lineage>
</organism>
<dbReference type="Proteomes" id="UP000198287">
    <property type="component" value="Unassembled WGS sequence"/>
</dbReference>
<evidence type="ECO:0000313" key="2">
    <source>
        <dbReference type="Proteomes" id="UP000198287"/>
    </source>
</evidence>
<dbReference type="EMBL" id="LNIX01000002">
    <property type="protein sequence ID" value="OXA60561.1"/>
    <property type="molecule type" value="Genomic_DNA"/>
</dbReference>
<name>A0A226EUT0_FOLCA</name>
<accession>A0A226EUT0</accession>
<dbReference type="InterPro" id="IPR027417">
    <property type="entry name" value="P-loop_NTPase"/>
</dbReference>
<protein>
    <recommendedName>
        <fullName evidence="3">AIG1-type G domain-containing protein</fullName>
    </recommendedName>
</protein>
<sequence>MKAKKNQAVALIDEEPRPRTWYQRFRRYLTLVWCWLKGVDPPPSDLPNRKIENTEPIDKIDDETFSALLPVRIRETEPKFQSHSAPSPSSETEDEKVDLLFVGLSRTGISTTANKLFNITESDDMEDDDLDIIEIDNFSSNKKAVDLRIIDIPGFCKGRTIEGDAELVFGIKSYLKRSLPNKIPTFAFIITSFEDARFDGESSEFCKMLLALSHCQIHWTDFRHSNVVLVLTHAGKVKEDVSKKIAIFQDVFHTIFQQEENQPVCCIVIENSIPKKCDTKDFIDALLLTKNLNASESFRRHLQKLKLSEKYAPDGINIQRTNVSSLLPPTKRQVYELMDTLMQGKRYDDNIPNDMEKNTLFKFFSCYPSYQPCHKGRSCGHVHHTTKLLPHMKLLMADGVTELPVSEIRVGHKLFSRLKENHVTVTAVKKTPSTRSRVCPHVGLYFYTNSDFDDETNNDDMIFKYTGRSKLKRELIDRNRIANQNYEPLFEIEVNRGRCLEDTFMVDGYVALAAISPSILKLHS</sequence>
<dbReference type="AlphaFoldDB" id="A0A226EUT0"/>
<evidence type="ECO:0008006" key="3">
    <source>
        <dbReference type="Google" id="ProtNLM"/>
    </source>
</evidence>
<proteinExistence type="predicted"/>
<keyword evidence="2" id="KW-1185">Reference proteome</keyword>